<evidence type="ECO:0000313" key="3">
    <source>
        <dbReference type="Proteomes" id="UP000007148"/>
    </source>
</evidence>
<dbReference type="InterPro" id="IPR001398">
    <property type="entry name" value="Macrophage_inhib_fac"/>
</dbReference>
<reference evidence="2 3" key="1">
    <citation type="journal article" date="2011" name="PLoS Pathog.">
        <title>Endophytic Life Strategies Decoded by Genome and Transcriptome Analyses of the Mutualistic Root Symbiont Piriformospora indica.</title>
        <authorList>
            <person name="Zuccaro A."/>
            <person name="Lahrmann U."/>
            <person name="Guldener U."/>
            <person name="Langen G."/>
            <person name="Pfiffi S."/>
            <person name="Biedenkopf D."/>
            <person name="Wong P."/>
            <person name="Samans B."/>
            <person name="Grimm C."/>
            <person name="Basiewicz M."/>
            <person name="Murat C."/>
            <person name="Martin F."/>
            <person name="Kogel K.H."/>
        </authorList>
    </citation>
    <scope>NUCLEOTIDE SEQUENCE [LARGE SCALE GENOMIC DNA]</scope>
    <source>
        <strain evidence="2 3">DSM 11827</strain>
    </source>
</reference>
<proteinExistence type="inferred from homology"/>
<name>G4TWR9_SERID</name>
<organism evidence="2 3">
    <name type="scientific">Serendipita indica (strain DSM 11827)</name>
    <name type="common">Root endophyte fungus</name>
    <name type="synonym">Piriformospora indica</name>
    <dbReference type="NCBI Taxonomy" id="1109443"/>
    <lineage>
        <taxon>Eukaryota</taxon>
        <taxon>Fungi</taxon>
        <taxon>Dikarya</taxon>
        <taxon>Basidiomycota</taxon>
        <taxon>Agaricomycotina</taxon>
        <taxon>Agaricomycetes</taxon>
        <taxon>Sebacinales</taxon>
        <taxon>Serendipitaceae</taxon>
        <taxon>Serendipita</taxon>
    </lineage>
</organism>
<dbReference type="SUPFAM" id="SSF55331">
    <property type="entry name" value="Tautomerase/MIF"/>
    <property type="match status" value="1"/>
</dbReference>
<dbReference type="HOGENOM" id="CLU_129906_3_0_1"/>
<accession>G4TWR9</accession>
<sequence length="79" mass="8489">MSVSYTHNKTLIFAGTSDPCFQVRLISIGLTEENCPSVSAALAEVLKEKAGLDSSRGYMQLTDPTAARTGYRGTTFAQL</sequence>
<gene>
    <name evidence="2" type="ORF">PIIN_09752</name>
</gene>
<protein>
    <submittedName>
        <fullName evidence="2">Uncharacterized protein</fullName>
    </submittedName>
</protein>
<dbReference type="STRING" id="1109443.G4TWR9"/>
<dbReference type="InParanoid" id="G4TWR9"/>
<keyword evidence="3" id="KW-1185">Reference proteome</keyword>
<comment type="caution">
    <text evidence="2">The sequence shown here is derived from an EMBL/GenBank/DDBJ whole genome shotgun (WGS) entry which is preliminary data.</text>
</comment>
<evidence type="ECO:0000313" key="2">
    <source>
        <dbReference type="EMBL" id="CCA75762.1"/>
    </source>
</evidence>
<dbReference type="OrthoDB" id="255819at2759"/>
<comment type="similarity">
    <text evidence="1">Belongs to the MIF family.</text>
</comment>
<dbReference type="Pfam" id="PF01187">
    <property type="entry name" value="MIF"/>
    <property type="match status" value="1"/>
</dbReference>
<dbReference type="AlphaFoldDB" id="G4TWR9"/>
<dbReference type="EMBL" id="CAFZ01000516">
    <property type="protein sequence ID" value="CCA75762.1"/>
    <property type="molecule type" value="Genomic_DNA"/>
</dbReference>
<evidence type="ECO:0000256" key="1">
    <source>
        <dbReference type="ARBA" id="ARBA00005851"/>
    </source>
</evidence>
<dbReference type="InterPro" id="IPR014347">
    <property type="entry name" value="Tautomerase/MIF_sf"/>
</dbReference>
<dbReference type="Proteomes" id="UP000007148">
    <property type="component" value="Unassembled WGS sequence"/>
</dbReference>
<dbReference type="Gene3D" id="3.30.429.10">
    <property type="entry name" value="Macrophage Migration Inhibitory Factor"/>
    <property type="match status" value="1"/>
</dbReference>